<dbReference type="Proteomes" id="UP000316921">
    <property type="component" value="Chromosome"/>
</dbReference>
<name>A0A518BE94_9BACT</name>
<organism evidence="2 3">
    <name type="scientific">Engelhardtia mirabilis</name>
    <dbReference type="NCBI Taxonomy" id="2528011"/>
    <lineage>
        <taxon>Bacteria</taxon>
        <taxon>Pseudomonadati</taxon>
        <taxon>Planctomycetota</taxon>
        <taxon>Planctomycetia</taxon>
        <taxon>Planctomycetia incertae sedis</taxon>
        <taxon>Engelhardtia</taxon>
    </lineage>
</organism>
<dbReference type="EMBL" id="CP036287">
    <property type="protein sequence ID" value="QDU65309.1"/>
    <property type="molecule type" value="Genomic_DNA"/>
</dbReference>
<accession>A0A518BE94</accession>
<keyword evidence="3" id="KW-1185">Reference proteome</keyword>
<protein>
    <submittedName>
        <fullName evidence="2">Uncharacterized protein</fullName>
    </submittedName>
</protein>
<evidence type="ECO:0000256" key="1">
    <source>
        <dbReference type="SAM" id="SignalP"/>
    </source>
</evidence>
<feature type="chain" id="PRO_5021910047" evidence="1">
    <location>
        <begin position="22"/>
        <end position="255"/>
    </location>
</feature>
<dbReference type="AlphaFoldDB" id="A0A518BE94"/>
<feature type="signal peptide" evidence="1">
    <location>
        <begin position="1"/>
        <end position="21"/>
    </location>
</feature>
<keyword evidence="1" id="KW-0732">Signal</keyword>
<sequence precursor="true">MLERIVPAALLLAATALPANAQFFSCDKITGVSVAYTPGGPKSFCLKIVHGSFDLIAFPCASSGFIITSSPSGTFSWGTAGGWNGCVGVLANTTPFDFDVNPQLPVFYLRHAFSGSPNKFGCQLTYGPFLNPNASFKPYGELDDTGATANVMTLVGSGGSGLPSTIDAAGAPSGAIGLFAVSTAAGATPLLGGTLYVDLGTAVLVPSLADGAGQASLAYTAGPALAGVSIFAQAAFDDPLQSAGFALSHGLEIVL</sequence>
<gene>
    <name evidence="2" type="ORF">Pla133_03740</name>
</gene>
<reference evidence="2 3" key="1">
    <citation type="submission" date="2019-02" db="EMBL/GenBank/DDBJ databases">
        <title>Deep-cultivation of Planctomycetes and their phenomic and genomic characterization uncovers novel biology.</title>
        <authorList>
            <person name="Wiegand S."/>
            <person name="Jogler M."/>
            <person name="Boedeker C."/>
            <person name="Pinto D."/>
            <person name="Vollmers J."/>
            <person name="Rivas-Marin E."/>
            <person name="Kohn T."/>
            <person name="Peeters S.H."/>
            <person name="Heuer A."/>
            <person name="Rast P."/>
            <person name="Oberbeckmann S."/>
            <person name="Bunk B."/>
            <person name="Jeske O."/>
            <person name="Meyerdierks A."/>
            <person name="Storesund J.E."/>
            <person name="Kallscheuer N."/>
            <person name="Luecker S."/>
            <person name="Lage O.M."/>
            <person name="Pohl T."/>
            <person name="Merkel B.J."/>
            <person name="Hornburger P."/>
            <person name="Mueller R.-W."/>
            <person name="Bruemmer F."/>
            <person name="Labrenz M."/>
            <person name="Spormann A.M."/>
            <person name="Op den Camp H."/>
            <person name="Overmann J."/>
            <person name="Amann R."/>
            <person name="Jetten M.S.M."/>
            <person name="Mascher T."/>
            <person name="Medema M.H."/>
            <person name="Devos D.P."/>
            <person name="Kaster A.-K."/>
            <person name="Ovreas L."/>
            <person name="Rohde M."/>
            <person name="Galperin M.Y."/>
            <person name="Jogler C."/>
        </authorList>
    </citation>
    <scope>NUCLEOTIDE SEQUENCE [LARGE SCALE GENOMIC DNA]</scope>
    <source>
        <strain evidence="2 3">Pla133</strain>
    </source>
</reference>
<proteinExistence type="predicted"/>
<evidence type="ECO:0000313" key="2">
    <source>
        <dbReference type="EMBL" id="QDU65309.1"/>
    </source>
</evidence>
<evidence type="ECO:0000313" key="3">
    <source>
        <dbReference type="Proteomes" id="UP000316921"/>
    </source>
</evidence>
<dbReference type="KEGG" id="pbap:Pla133_03740"/>
<dbReference type="RefSeq" id="WP_145061790.1">
    <property type="nucleotide sequence ID" value="NZ_CP036287.1"/>
</dbReference>